<dbReference type="Pfam" id="PF01479">
    <property type="entry name" value="S4"/>
    <property type="match status" value="1"/>
</dbReference>
<dbReference type="SMART" id="SM00363">
    <property type="entry name" value="S4"/>
    <property type="match status" value="1"/>
</dbReference>
<protein>
    <recommendedName>
        <fullName evidence="5">Pseudouridine synthase</fullName>
        <ecNumber evidence="5">5.4.99.-</ecNumber>
    </recommendedName>
</protein>
<dbReference type="OrthoDB" id="9807213at2"/>
<evidence type="ECO:0000256" key="4">
    <source>
        <dbReference type="PROSITE-ProRule" id="PRU00182"/>
    </source>
</evidence>
<dbReference type="PANTHER" id="PTHR47683">
    <property type="entry name" value="PSEUDOURIDINE SYNTHASE FAMILY PROTEIN-RELATED"/>
    <property type="match status" value="1"/>
</dbReference>
<dbReference type="CDD" id="cd00165">
    <property type="entry name" value="S4"/>
    <property type="match status" value="1"/>
</dbReference>
<dbReference type="PANTHER" id="PTHR47683:SF4">
    <property type="entry name" value="PSEUDOURIDINE SYNTHASE"/>
    <property type="match status" value="1"/>
</dbReference>
<evidence type="ECO:0000259" key="6">
    <source>
        <dbReference type="SMART" id="SM00363"/>
    </source>
</evidence>
<dbReference type="PATRIC" id="fig|525903.6.peg.779"/>
<keyword evidence="2 4" id="KW-0694">RNA-binding</keyword>
<keyword evidence="3 5" id="KW-0413">Isomerase</keyword>
<feature type="domain" description="RNA-binding S4" evidence="6">
    <location>
        <begin position="1"/>
        <end position="58"/>
    </location>
</feature>
<organism evidence="7 8">
    <name type="scientific">Thermanaerovibrio acidaminovorans (strain ATCC 49978 / DSM 6589 / Su883)</name>
    <name type="common">Selenomonas acidaminovorans</name>
    <dbReference type="NCBI Taxonomy" id="525903"/>
    <lineage>
        <taxon>Bacteria</taxon>
        <taxon>Thermotogati</taxon>
        <taxon>Synergistota</taxon>
        <taxon>Synergistia</taxon>
        <taxon>Synergistales</taxon>
        <taxon>Synergistaceae</taxon>
        <taxon>Thermanaerovibrio</taxon>
    </lineage>
</organism>
<dbReference type="InterPro" id="IPR020094">
    <property type="entry name" value="TruA/RsuA/RluB/E/F_N"/>
</dbReference>
<dbReference type="EMBL" id="CP001818">
    <property type="protein sequence ID" value="ACZ19011.1"/>
    <property type="molecule type" value="Genomic_DNA"/>
</dbReference>
<dbReference type="GO" id="GO:0120159">
    <property type="term" value="F:rRNA pseudouridine synthase activity"/>
    <property type="evidence" value="ECO:0007669"/>
    <property type="project" value="UniProtKB-ARBA"/>
</dbReference>
<dbReference type="HOGENOM" id="CLU_024979_1_2_0"/>
<dbReference type="Gene3D" id="3.30.70.580">
    <property type="entry name" value="Pseudouridine synthase I, catalytic domain, N-terminal subdomain"/>
    <property type="match status" value="1"/>
</dbReference>
<sequence>MRLNQYLARCGLGSRRKVEALIVTGRVKLNGLVVSDLGCRVEEGDHVEVDGCSVHPLDKIYIVMNKPRGVVCAVEDRRYRTVLDLLPPQIRALRPFPVGRLDKESQGLLILTNDGDFCDAILHPRRGIIKTYEVTVDRDVPSESLDRLKGGVWSDGEILEPLMVSLMGPRTVRVDIQEGKKREVRRMMAALGFKVLSLLRRRIGKMELRRLRAGGICLFSVDDIWHHINVGGIV</sequence>
<accession>D1B9Q8</accession>
<dbReference type="InterPro" id="IPR020103">
    <property type="entry name" value="PsdUridine_synth_cat_dom_sf"/>
</dbReference>
<dbReference type="EnsemblBacteria" id="ACZ19011">
    <property type="protein sequence ID" value="ACZ19011"/>
    <property type="gene ID" value="Taci_0778"/>
</dbReference>
<dbReference type="FunFam" id="3.10.290.10:FF:000003">
    <property type="entry name" value="Pseudouridine synthase"/>
    <property type="match status" value="1"/>
</dbReference>
<dbReference type="InterPro" id="IPR002942">
    <property type="entry name" value="S4_RNA-bd"/>
</dbReference>
<dbReference type="eggNOG" id="COG1187">
    <property type="taxonomic scope" value="Bacteria"/>
</dbReference>
<dbReference type="AlphaFoldDB" id="D1B9Q8"/>
<evidence type="ECO:0000313" key="7">
    <source>
        <dbReference type="EMBL" id="ACZ19011.1"/>
    </source>
</evidence>
<dbReference type="Proteomes" id="UP000002030">
    <property type="component" value="Chromosome"/>
</dbReference>
<proteinExistence type="inferred from homology"/>
<keyword evidence="8" id="KW-1185">Reference proteome</keyword>
<dbReference type="GO" id="GO:0000455">
    <property type="term" value="P:enzyme-directed rRNA pseudouridine synthesis"/>
    <property type="evidence" value="ECO:0007669"/>
    <property type="project" value="UniProtKB-ARBA"/>
</dbReference>
<evidence type="ECO:0000256" key="1">
    <source>
        <dbReference type="ARBA" id="ARBA00008348"/>
    </source>
</evidence>
<dbReference type="InterPro" id="IPR036986">
    <property type="entry name" value="S4_RNA-bd_sf"/>
</dbReference>
<evidence type="ECO:0000256" key="2">
    <source>
        <dbReference type="ARBA" id="ARBA00022884"/>
    </source>
</evidence>
<dbReference type="PROSITE" id="PS50889">
    <property type="entry name" value="S4"/>
    <property type="match status" value="1"/>
</dbReference>
<evidence type="ECO:0000313" key="8">
    <source>
        <dbReference type="Proteomes" id="UP000002030"/>
    </source>
</evidence>
<gene>
    <name evidence="7" type="ordered locus">Taci_0778</name>
</gene>
<comment type="similarity">
    <text evidence="1 5">Belongs to the pseudouridine synthase RsuA family.</text>
</comment>
<dbReference type="Pfam" id="PF00849">
    <property type="entry name" value="PseudoU_synth_2"/>
    <property type="match status" value="1"/>
</dbReference>
<dbReference type="KEGG" id="tai:Taci_0778"/>
<dbReference type="Gene3D" id="3.30.70.1560">
    <property type="entry name" value="Alpha-L RNA-binding motif"/>
    <property type="match status" value="1"/>
</dbReference>
<dbReference type="InterPro" id="IPR000748">
    <property type="entry name" value="PsdUridine_synth_RsuA/RluB/E/F"/>
</dbReference>
<dbReference type="InterPro" id="IPR042092">
    <property type="entry name" value="PsdUridine_s_RsuA/RluB/E/F_cat"/>
</dbReference>
<dbReference type="Gene3D" id="3.10.290.10">
    <property type="entry name" value="RNA-binding S4 domain"/>
    <property type="match status" value="1"/>
</dbReference>
<dbReference type="InterPro" id="IPR018496">
    <property type="entry name" value="PsdUridine_synth_RsuA/RluB_CS"/>
</dbReference>
<dbReference type="SUPFAM" id="SSF55120">
    <property type="entry name" value="Pseudouridine synthase"/>
    <property type="match status" value="1"/>
</dbReference>
<dbReference type="PROSITE" id="PS01149">
    <property type="entry name" value="PSI_RSU"/>
    <property type="match status" value="1"/>
</dbReference>
<dbReference type="SUPFAM" id="SSF55174">
    <property type="entry name" value="Alpha-L RNA-binding motif"/>
    <property type="match status" value="1"/>
</dbReference>
<evidence type="ECO:0000256" key="3">
    <source>
        <dbReference type="ARBA" id="ARBA00023235"/>
    </source>
</evidence>
<name>D1B9Q8_THEAS</name>
<dbReference type="GO" id="GO:0003723">
    <property type="term" value="F:RNA binding"/>
    <property type="evidence" value="ECO:0007669"/>
    <property type="project" value="UniProtKB-KW"/>
</dbReference>
<dbReference type="InterPro" id="IPR006145">
    <property type="entry name" value="PsdUridine_synth_RsuA/RluA"/>
</dbReference>
<evidence type="ECO:0000256" key="5">
    <source>
        <dbReference type="RuleBase" id="RU003887"/>
    </source>
</evidence>
<dbReference type="NCBIfam" id="TIGR00093">
    <property type="entry name" value="pseudouridine synthase"/>
    <property type="match status" value="1"/>
</dbReference>
<dbReference type="EC" id="5.4.99.-" evidence="5"/>
<reference evidence="7 8" key="1">
    <citation type="journal article" date="2009" name="Stand. Genomic Sci.">
        <title>Complete genome sequence of Thermanaerovibrio acidaminovorans type strain (Su883).</title>
        <authorList>
            <person name="Chovatia M."/>
            <person name="Sikorski J."/>
            <person name="Schroder M."/>
            <person name="Lapidus A."/>
            <person name="Nolan M."/>
            <person name="Tice H."/>
            <person name="Glavina Del Rio T."/>
            <person name="Copeland A."/>
            <person name="Cheng J.F."/>
            <person name="Lucas S."/>
            <person name="Chen F."/>
            <person name="Bruce D."/>
            <person name="Goodwin L."/>
            <person name="Pitluck S."/>
            <person name="Ivanova N."/>
            <person name="Mavromatis K."/>
            <person name="Ovchinnikova G."/>
            <person name="Pati A."/>
            <person name="Chen A."/>
            <person name="Palaniappan K."/>
            <person name="Land M."/>
            <person name="Hauser L."/>
            <person name="Chang Y.J."/>
            <person name="Jeffries C.D."/>
            <person name="Chain P."/>
            <person name="Saunders E."/>
            <person name="Detter J.C."/>
            <person name="Brettin T."/>
            <person name="Rohde M."/>
            <person name="Goker M."/>
            <person name="Spring S."/>
            <person name="Bristow J."/>
            <person name="Markowitz V."/>
            <person name="Hugenholtz P."/>
            <person name="Kyrpides N.C."/>
            <person name="Klenk H.P."/>
            <person name="Eisen J.A."/>
        </authorList>
    </citation>
    <scope>NUCLEOTIDE SEQUENCE [LARGE SCALE GENOMIC DNA]</scope>
    <source>
        <strain evidence="8">ATCC 49978 / DSM 6589 / Su883</strain>
    </source>
</reference>
<dbReference type="STRING" id="525903.Taci_0778"/>
<dbReference type="InterPro" id="IPR050343">
    <property type="entry name" value="RsuA_PseudoU_synthase"/>
</dbReference>